<dbReference type="AlphaFoldDB" id="A0A1M5EGE2"/>
<evidence type="ECO:0008006" key="3">
    <source>
        <dbReference type="Google" id="ProtNLM"/>
    </source>
</evidence>
<evidence type="ECO:0000313" key="2">
    <source>
        <dbReference type="Proteomes" id="UP000184346"/>
    </source>
</evidence>
<evidence type="ECO:0000313" key="1">
    <source>
        <dbReference type="EMBL" id="SHF78353.1"/>
    </source>
</evidence>
<protein>
    <recommendedName>
        <fullName evidence="3">PRC-barrel domain-containing protein</fullName>
    </recommendedName>
</protein>
<keyword evidence="2" id="KW-1185">Reference proteome</keyword>
<name>A0A1M5EGE2_9GAMM</name>
<reference evidence="1 2" key="1">
    <citation type="submission" date="2016-11" db="EMBL/GenBank/DDBJ databases">
        <authorList>
            <person name="Jaros S."/>
            <person name="Januszkiewicz K."/>
            <person name="Wedrychowicz H."/>
        </authorList>
    </citation>
    <scope>NUCLEOTIDE SEQUENCE [LARGE SCALE GENOMIC DNA]</scope>
    <source>
        <strain evidence="1 2">DSM 19980</strain>
    </source>
</reference>
<accession>A0A1M5EGE2</accession>
<organism evidence="1 2">
    <name type="scientific">Modicisalibacter ilicicola DSM 19980</name>
    <dbReference type="NCBI Taxonomy" id="1121942"/>
    <lineage>
        <taxon>Bacteria</taxon>
        <taxon>Pseudomonadati</taxon>
        <taxon>Pseudomonadota</taxon>
        <taxon>Gammaproteobacteria</taxon>
        <taxon>Oceanospirillales</taxon>
        <taxon>Halomonadaceae</taxon>
        <taxon>Modicisalibacter</taxon>
    </lineage>
</organism>
<dbReference type="EMBL" id="FQUJ01000022">
    <property type="protein sequence ID" value="SHF78353.1"/>
    <property type="molecule type" value="Genomic_DNA"/>
</dbReference>
<proteinExistence type="predicted"/>
<dbReference type="Proteomes" id="UP000184346">
    <property type="component" value="Unassembled WGS sequence"/>
</dbReference>
<gene>
    <name evidence="1" type="ORF">SAMN02745148_03527</name>
</gene>
<sequence length="155" mass="17036">MGDTHVAVPWDEVKVSDDNIQVPLNADNYDDYDLFAGENEYVSKGALQQTTQVDDEVDAGASIWKLTDLLDDYATLGSGAGYGYIENVLFNDNGQVQAVIVSASSADYNDGVYAYPFYGYDYGWDPAYSSYNLPYTADDVSGMSEFNVDKYVGDD</sequence>